<sequence>MNQFPVLPPITKEAILSLNNGSVTFEQARALFDVDLSDFKAKLVQKNIFVWNEVNGPVRIHGGDYSITIVIKGIPECYVVHGTDPFENVIGMIEGNLGCLLNVTH</sequence>
<dbReference type="AlphaFoldDB" id="A0A2U1P4J8"/>
<organism evidence="1 2">
    <name type="scientific">Artemisia annua</name>
    <name type="common">Sweet wormwood</name>
    <dbReference type="NCBI Taxonomy" id="35608"/>
    <lineage>
        <taxon>Eukaryota</taxon>
        <taxon>Viridiplantae</taxon>
        <taxon>Streptophyta</taxon>
        <taxon>Embryophyta</taxon>
        <taxon>Tracheophyta</taxon>
        <taxon>Spermatophyta</taxon>
        <taxon>Magnoliopsida</taxon>
        <taxon>eudicotyledons</taxon>
        <taxon>Gunneridae</taxon>
        <taxon>Pentapetalae</taxon>
        <taxon>asterids</taxon>
        <taxon>campanulids</taxon>
        <taxon>Asterales</taxon>
        <taxon>Asteraceae</taxon>
        <taxon>Asteroideae</taxon>
        <taxon>Anthemideae</taxon>
        <taxon>Artemisiinae</taxon>
        <taxon>Artemisia</taxon>
    </lineage>
</organism>
<proteinExistence type="predicted"/>
<reference evidence="1 2" key="1">
    <citation type="journal article" date="2018" name="Mol. Plant">
        <title>The genome of Artemisia annua provides insight into the evolution of Asteraceae family and artemisinin biosynthesis.</title>
        <authorList>
            <person name="Shen Q."/>
            <person name="Zhang L."/>
            <person name="Liao Z."/>
            <person name="Wang S."/>
            <person name="Yan T."/>
            <person name="Shi P."/>
            <person name="Liu M."/>
            <person name="Fu X."/>
            <person name="Pan Q."/>
            <person name="Wang Y."/>
            <person name="Lv Z."/>
            <person name="Lu X."/>
            <person name="Zhang F."/>
            <person name="Jiang W."/>
            <person name="Ma Y."/>
            <person name="Chen M."/>
            <person name="Hao X."/>
            <person name="Li L."/>
            <person name="Tang Y."/>
            <person name="Lv G."/>
            <person name="Zhou Y."/>
            <person name="Sun X."/>
            <person name="Brodelius P.E."/>
            <person name="Rose J.K.C."/>
            <person name="Tang K."/>
        </authorList>
    </citation>
    <scope>NUCLEOTIDE SEQUENCE [LARGE SCALE GENOMIC DNA]</scope>
    <source>
        <strain evidence="2">cv. Huhao1</strain>
        <tissue evidence="1">Leaf</tissue>
    </source>
</reference>
<accession>A0A2U1P4J8</accession>
<keyword evidence="2" id="KW-1185">Reference proteome</keyword>
<name>A0A2U1P4J8_ARTAN</name>
<evidence type="ECO:0000313" key="2">
    <source>
        <dbReference type="Proteomes" id="UP000245207"/>
    </source>
</evidence>
<dbReference type="Proteomes" id="UP000245207">
    <property type="component" value="Unassembled WGS sequence"/>
</dbReference>
<gene>
    <name evidence="1" type="ORF">CTI12_AA184370</name>
</gene>
<evidence type="ECO:0000313" key="1">
    <source>
        <dbReference type="EMBL" id="PWA80620.1"/>
    </source>
</evidence>
<dbReference type="EMBL" id="PKPP01001699">
    <property type="protein sequence ID" value="PWA80620.1"/>
    <property type="molecule type" value="Genomic_DNA"/>
</dbReference>
<protein>
    <submittedName>
        <fullName evidence="1">Uncharacterized protein</fullName>
    </submittedName>
</protein>
<comment type="caution">
    <text evidence="1">The sequence shown here is derived from an EMBL/GenBank/DDBJ whole genome shotgun (WGS) entry which is preliminary data.</text>
</comment>